<name>M7BI39_CHEMY</name>
<dbReference type="GO" id="GO:0005634">
    <property type="term" value="C:nucleus"/>
    <property type="evidence" value="ECO:0007669"/>
    <property type="project" value="TreeGrafter"/>
</dbReference>
<dbReference type="GO" id="GO:0051082">
    <property type="term" value="F:unfolded protein binding"/>
    <property type="evidence" value="ECO:0007669"/>
    <property type="project" value="InterPro"/>
</dbReference>
<sequence length="305" mass="33953">MPEDFADREDEEEDDELEESTQHTILPDSQDLIITLTEIPSQPNKAGEGNPGKQLVNDRVGLVVCQKVIHPSLKQYLKEHHVITIDRIGVSMMEPLSQMTGSQPIAALHSVSPTCYGSLKDLRTESFVSKHFLHLIPNDTLVCSLILCNRNEMAWDELKSFTLPTSVLKAIDCSRTQYQLVADAFCHSLECVACCLEHDDGEVLTDMVYGHLWSVQSGFPSDCNWSDLVLKCGCGIYNNQQNLNWTVLRSQCIPFTPQSCSNEPSINSTDDLVLDCFAAKCSGLQVAVETANLILELSYIVEDQN</sequence>
<keyword evidence="3" id="KW-1185">Reference proteome</keyword>
<dbReference type="InterPro" id="IPR027409">
    <property type="entry name" value="GroEL-like_apical_dom_sf"/>
</dbReference>
<evidence type="ECO:0000313" key="3">
    <source>
        <dbReference type="Proteomes" id="UP000031443"/>
    </source>
</evidence>
<proteinExistence type="predicted"/>
<reference evidence="3" key="1">
    <citation type="journal article" date="2013" name="Nat. Genet.">
        <title>The draft genomes of soft-shell turtle and green sea turtle yield insights into the development and evolution of the turtle-specific body plan.</title>
        <authorList>
            <person name="Wang Z."/>
            <person name="Pascual-Anaya J."/>
            <person name="Zadissa A."/>
            <person name="Li W."/>
            <person name="Niimura Y."/>
            <person name="Huang Z."/>
            <person name="Li C."/>
            <person name="White S."/>
            <person name="Xiong Z."/>
            <person name="Fang D."/>
            <person name="Wang B."/>
            <person name="Ming Y."/>
            <person name="Chen Y."/>
            <person name="Zheng Y."/>
            <person name="Kuraku S."/>
            <person name="Pignatelli M."/>
            <person name="Herrero J."/>
            <person name="Beal K."/>
            <person name="Nozawa M."/>
            <person name="Li Q."/>
            <person name="Wang J."/>
            <person name="Zhang H."/>
            <person name="Yu L."/>
            <person name="Shigenobu S."/>
            <person name="Wang J."/>
            <person name="Liu J."/>
            <person name="Flicek P."/>
            <person name="Searle S."/>
            <person name="Wang J."/>
            <person name="Kuratani S."/>
            <person name="Yin Y."/>
            <person name="Aken B."/>
            <person name="Zhang G."/>
            <person name="Irie N."/>
        </authorList>
    </citation>
    <scope>NUCLEOTIDE SEQUENCE [LARGE SCALE GENOMIC DNA]</scope>
</reference>
<evidence type="ECO:0000313" key="2">
    <source>
        <dbReference type="EMBL" id="EMP31743.1"/>
    </source>
</evidence>
<dbReference type="GO" id="GO:1902636">
    <property type="term" value="C:kinociliary basal body"/>
    <property type="evidence" value="ECO:0007669"/>
    <property type="project" value="TreeGrafter"/>
</dbReference>
<dbReference type="SUPFAM" id="SSF52029">
    <property type="entry name" value="GroEL apical domain-like"/>
    <property type="match status" value="1"/>
</dbReference>
<dbReference type="GO" id="GO:0051131">
    <property type="term" value="P:chaperone-mediated protein complex assembly"/>
    <property type="evidence" value="ECO:0007669"/>
    <property type="project" value="TreeGrafter"/>
</dbReference>
<dbReference type="AlphaFoldDB" id="M7BI39"/>
<dbReference type="GO" id="GO:0006457">
    <property type="term" value="P:protein folding"/>
    <property type="evidence" value="ECO:0007669"/>
    <property type="project" value="InterPro"/>
</dbReference>
<evidence type="ECO:0000256" key="1">
    <source>
        <dbReference type="SAM" id="MobiDB-lite"/>
    </source>
</evidence>
<dbReference type="EMBL" id="KB543686">
    <property type="protein sequence ID" value="EMP31743.1"/>
    <property type="molecule type" value="Genomic_DNA"/>
</dbReference>
<dbReference type="PANTHER" id="PTHR46787">
    <property type="entry name" value="SYNDROMES PUTATIVE CHAPERONIN-RELATED"/>
    <property type="match status" value="1"/>
</dbReference>
<dbReference type="Proteomes" id="UP000031443">
    <property type="component" value="Unassembled WGS sequence"/>
</dbReference>
<organism evidence="2 3">
    <name type="scientific">Chelonia mydas</name>
    <name type="common">Green sea-turtle</name>
    <name type="synonym">Chelonia agassizi</name>
    <dbReference type="NCBI Taxonomy" id="8469"/>
    <lineage>
        <taxon>Eukaryota</taxon>
        <taxon>Metazoa</taxon>
        <taxon>Chordata</taxon>
        <taxon>Craniata</taxon>
        <taxon>Vertebrata</taxon>
        <taxon>Euteleostomi</taxon>
        <taxon>Archelosauria</taxon>
        <taxon>Testudinata</taxon>
        <taxon>Testudines</taxon>
        <taxon>Cryptodira</taxon>
        <taxon>Durocryptodira</taxon>
        <taxon>Americhelydia</taxon>
        <taxon>Chelonioidea</taxon>
        <taxon>Cheloniidae</taxon>
        <taxon>Chelonia</taxon>
    </lineage>
</organism>
<feature type="compositionally biased region" description="Acidic residues" evidence="1">
    <location>
        <begin position="1"/>
        <end position="19"/>
    </location>
</feature>
<dbReference type="Gene3D" id="3.50.7.10">
    <property type="entry name" value="GroEL"/>
    <property type="match status" value="1"/>
</dbReference>
<dbReference type="GO" id="GO:0005737">
    <property type="term" value="C:cytoplasm"/>
    <property type="evidence" value="ECO:0007669"/>
    <property type="project" value="TreeGrafter"/>
</dbReference>
<feature type="region of interest" description="Disordered" evidence="1">
    <location>
        <begin position="1"/>
        <end position="24"/>
    </location>
</feature>
<dbReference type="GO" id="GO:0032502">
    <property type="term" value="P:developmental process"/>
    <property type="evidence" value="ECO:0007669"/>
    <property type="project" value="TreeGrafter"/>
</dbReference>
<dbReference type="Pfam" id="PF00118">
    <property type="entry name" value="Cpn60_TCP1"/>
    <property type="match status" value="1"/>
</dbReference>
<dbReference type="GO" id="GO:0060271">
    <property type="term" value="P:cilium assembly"/>
    <property type="evidence" value="ECO:0007669"/>
    <property type="project" value="InterPro"/>
</dbReference>
<dbReference type="InterPro" id="IPR002423">
    <property type="entry name" value="Cpn60/GroEL/TCP-1"/>
</dbReference>
<dbReference type="GO" id="GO:0005524">
    <property type="term" value="F:ATP binding"/>
    <property type="evidence" value="ECO:0007669"/>
    <property type="project" value="InterPro"/>
</dbReference>
<dbReference type="STRING" id="8469.M7BI39"/>
<dbReference type="PANTHER" id="PTHR46787:SF1">
    <property type="entry name" value="MOLECULAR CHAPERONE MKKS"/>
    <property type="match status" value="1"/>
</dbReference>
<protein>
    <submittedName>
        <fullName evidence="2">McKusick-Kaufman/Bardet-Biedl syndromes putative chaperonin</fullName>
    </submittedName>
</protein>
<gene>
    <name evidence="2" type="ORF">UY3_11125</name>
</gene>
<accession>M7BI39</accession>
<dbReference type="InterPro" id="IPR028790">
    <property type="entry name" value="MKKS"/>
</dbReference>